<organism evidence="4 5">
    <name type="scientific">Bdellovibrio bacteriovorus</name>
    <dbReference type="NCBI Taxonomy" id="959"/>
    <lineage>
        <taxon>Bacteria</taxon>
        <taxon>Pseudomonadati</taxon>
        <taxon>Bdellovibrionota</taxon>
        <taxon>Bdellovibrionia</taxon>
        <taxon>Bdellovibrionales</taxon>
        <taxon>Pseudobdellovibrionaceae</taxon>
        <taxon>Bdellovibrio</taxon>
    </lineage>
</organism>
<dbReference type="GO" id="GO:0045893">
    <property type="term" value="P:positive regulation of DNA-templated transcription"/>
    <property type="evidence" value="ECO:0007669"/>
    <property type="project" value="TreeGrafter"/>
</dbReference>
<proteinExistence type="predicted"/>
<dbReference type="AlphaFoldDB" id="A0A162GD75"/>
<dbReference type="Proteomes" id="UP000075799">
    <property type="component" value="Unassembled WGS sequence"/>
</dbReference>
<dbReference type="PROSITE" id="PS51688">
    <property type="entry name" value="ICA"/>
    <property type="match status" value="1"/>
</dbReference>
<keyword evidence="2" id="KW-0732">Signal</keyword>
<feature type="chain" id="PRO_5007834340" description="Peptidase S74 domain-containing protein" evidence="2">
    <location>
        <begin position="22"/>
        <end position="951"/>
    </location>
</feature>
<evidence type="ECO:0000313" key="4">
    <source>
        <dbReference type="EMBL" id="KYG67857.1"/>
    </source>
</evidence>
<name>A0A162GD75_BDEBC</name>
<dbReference type="GO" id="GO:0003700">
    <property type="term" value="F:DNA-binding transcription factor activity"/>
    <property type="evidence" value="ECO:0007669"/>
    <property type="project" value="TreeGrafter"/>
</dbReference>
<dbReference type="InterPro" id="IPR030392">
    <property type="entry name" value="S74_ICA"/>
</dbReference>
<dbReference type="GO" id="GO:0016540">
    <property type="term" value="P:protein autoprocessing"/>
    <property type="evidence" value="ECO:0007669"/>
    <property type="project" value="TreeGrafter"/>
</dbReference>
<reference evidence="4 5" key="1">
    <citation type="submission" date="2016-03" db="EMBL/GenBank/DDBJ databases">
        <authorList>
            <person name="Ploux O."/>
        </authorList>
    </citation>
    <scope>NUCLEOTIDE SEQUENCE [LARGE SCALE GENOMIC DNA]</scope>
    <source>
        <strain evidence="4 5">EC13</strain>
    </source>
</reference>
<dbReference type="EMBL" id="LUKD01000001">
    <property type="protein sequence ID" value="KYG67857.1"/>
    <property type="molecule type" value="Genomic_DNA"/>
</dbReference>
<dbReference type="PANTHER" id="PTHR13029:SF18">
    <property type="entry name" value="MYELIN REGULATORY FACTOR HOMOLOG 1"/>
    <property type="match status" value="1"/>
</dbReference>
<dbReference type="OrthoDB" id="5288171at2"/>
<dbReference type="InterPro" id="IPR051577">
    <property type="entry name" value="MRF-like"/>
</dbReference>
<feature type="signal peptide" evidence="2">
    <location>
        <begin position="1"/>
        <end position="21"/>
    </location>
</feature>
<dbReference type="RefSeq" id="WP_063204561.1">
    <property type="nucleotide sequence ID" value="NZ_LUKD01000001.1"/>
</dbReference>
<protein>
    <recommendedName>
        <fullName evidence="3">Peptidase S74 domain-containing protein</fullName>
    </recommendedName>
</protein>
<evidence type="ECO:0000256" key="2">
    <source>
        <dbReference type="SAM" id="SignalP"/>
    </source>
</evidence>
<comment type="caution">
    <text evidence="4">The sequence shown here is derived from an EMBL/GenBank/DDBJ whole genome shotgun (WGS) entry which is preliminary data.</text>
</comment>
<feature type="domain" description="Peptidase S74" evidence="3">
    <location>
        <begin position="822"/>
        <end position="912"/>
    </location>
</feature>
<dbReference type="Gene3D" id="1.10.10.10">
    <property type="entry name" value="Winged helix-like DNA-binding domain superfamily/Winged helix DNA-binding domain"/>
    <property type="match status" value="1"/>
</dbReference>
<dbReference type="Pfam" id="PF13884">
    <property type="entry name" value="Peptidase_S74"/>
    <property type="match status" value="1"/>
</dbReference>
<gene>
    <name evidence="4" type="ORF">AZI87_00835</name>
</gene>
<evidence type="ECO:0000256" key="1">
    <source>
        <dbReference type="SAM" id="Coils"/>
    </source>
</evidence>
<feature type="coiled-coil region" evidence="1">
    <location>
        <begin position="919"/>
        <end position="949"/>
    </location>
</feature>
<dbReference type="GO" id="GO:0043565">
    <property type="term" value="F:sequence-specific DNA binding"/>
    <property type="evidence" value="ECO:0007669"/>
    <property type="project" value="TreeGrafter"/>
</dbReference>
<keyword evidence="1" id="KW-0175">Coiled coil</keyword>
<dbReference type="PANTHER" id="PTHR13029">
    <property type="match status" value="1"/>
</dbReference>
<evidence type="ECO:0000313" key="5">
    <source>
        <dbReference type="Proteomes" id="UP000075799"/>
    </source>
</evidence>
<sequence length="951" mass="97021">MKQAGTLLVLALFFYGGSVFAAPAALTYQGRIVKSSGVPLEYNAVAFQFEILAPNKVCVLYREQLNHVDMTNSNGVFDVKIGASHSYPLAPTFTILDAFSNGAALTCDGGSPYNPGLTDGRFLRVKFHDGAQWQTISPDNEIRSVPFSGFAASAATLGSHVSTDFVLKTEVNDNLNCSAGNFLTWDATTKKFGCAGVSGASGGTVQTVTASAGSSPYLSVSADTVNPEITLNVGTVAGTVAAGNDARFTNSRPPNGAAGGALSGTYPNPGIANGAVQTAHIADAAISTAKLFANPGVSRLVMTDSSTGDTLAPLSCAAGQLLTWNVTTGWQCTNASSLTVGSAATATTATSATTATTATNFTGSLAGDVSGTQGATSVDKIKGLPVDFSVAPTNGQFLKYDGAKWVPSSDNNAGGTITALTGDVSASGSGSVAATVNSVGGSTAANINTATVAANAATNLNTASTIVKRDGSGNFSAGSVSVGASVYRDSGSNTVTVQAPTAVTASYVLKWPTAVGTANQVLGTDASGNLSWVTRLSTVNLNDIKATITPFGGVFANSACTSSQTLTYQSATDTFICQAISVGASNFANQAQNTVFAGPTSGTGAPSFRTLASADLPKTGADGVFVNGGNNFGVAASLGTTTLTNLDIETNNVSRIAILSSGEVGIGITPVANFHVNGAAIIGNNNSTFTNASNWIFGASNSITNSGGGNASGMNIVGSSNAISTTLSNFSYGLDLFGRSNTVSNAGNAYIAGRNNTVSASNSVTIGSGITNSVASSLQIGASNTAKITILNSGNVGVNTTAPSEALEVNGNVKATAYLYTSDARLKKDVVTLPEALEKVLKLRGVNFVWKNTNEKTVGFIAQEVEAVYPELVKTDKNSGYKAVQYGNIVAVLVEALKEEHKQRVQAQAQCQRGIASVSAQSEERFEQLEKENQELKARLERLEKALLNGK</sequence>
<evidence type="ECO:0000259" key="3">
    <source>
        <dbReference type="PROSITE" id="PS51688"/>
    </source>
</evidence>
<accession>A0A162GD75</accession>
<dbReference type="InterPro" id="IPR036388">
    <property type="entry name" value="WH-like_DNA-bd_sf"/>
</dbReference>